<evidence type="ECO:0000313" key="2">
    <source>
        <dbReference type="Proteomes" id="UP000271098"/>
    </source>
</evidence>
<gene>
    <name evidence="1" type="ORF">GPUH_LOCUS11539</name>
</gene>
<organism evidence="3">
    <name type="scientific">Gongylonema pulchrum</name>
    <dbReference type="NCBI Taxonomy" id="637853"/>
    <lineage>
        <taxon>Eukaryota</taxon>
        <taxon>Metazoa</taxon>
        <taxon>Ecdysozoa</taxon>
        <taxon>Nematoda</taxon>
        <taxon>Chromadorea</taxon>
        <taxon>Rhabditida</taxon>
        <taxon>Spirurina</taxon>
        <taxon>Spiruromorpha</taxon>
        <taxon>Spiruroidea</taxon>
        <taxon>Gongylonematidae</taxon>
        <taxon>Gongylonema</taxon>
    </lineage>
</organism>
<evidence type="ECO:0000313" key="1">
    <source>
        <dbReference type="EMBL" id="VDN18906.1"/>
    </source>
</evidence>
<proteinExistence type="predicted"/>
<reference evidence="1 2" key="2">
    <citation type="submission" date="2018-11" db="EMBL/GenBank/DDBJ databases">
        <authorList>
            <consortium name="Pathogen Informatics"/>
        </authorList>
    </citation>
    <scope>NUCLEOTIDE SEQUENCE [LARGE SCALE GENOMIC DNA]</scope>
</reference>
<sequence length="82" mass="9147">MLRTSNDVFLRLPLHIGTNLLLMRHVPGVLVSMVSFHETAVAVRMSGHICTATAFSWKMTIDTSTLPQTCWINMQVLESVCS</sequence>
<dbReference type="EMBL" id="UYRT01078622">
    <property type="protein sequence ID" value="VDN18906.1"/>
    <property type="molecule type" value="Genomic_DNA"/>
</dbReference>
<name>A0A183DS48_9BILA</name>
<dbReference type="AlphaFoldDB" id="A0A183DS48"/>
<accession>A0A183DS48</accession>
<dbReference type="WBParaSite" id="GPUH_0001155301-mRNA-1">
    <property type="protein sequence ID" value="GPUH_0001155301-mRNA-1"/>
    <property type="gene ID" value="GPUH_0001155301"/>
</dbReference>
<protein>
    <submittedName>
        <fullName evidence="3">Secreted protein</fullName>
    </submittedName>
</protein>
<dbReference type="Proteomes" id="UP000271098">
    <property type="component" value="Unassembled WGS sequence"/>
</dbReference>
<reference evidence="3" key="1">
    <citation type="submission" date="2016-06" db="UniProtKB">
        <authorList>
            <consortium name="WormBaseParasite"/>
        </authorList>
    </citation>
    <scope>IDENTIFICATION</scope>
</reference>
<evidence type="ECO:0000313" key="3">
    <source>
        <dbReference type="WBParaSite" id="GPUH_0001155301-mRNA-1"/>
    </source>
</evidence>
<keyword evidence="2" id="KW-1185">Reference proteome</keyword>